<dbReference type="SUPFAM" id="SSF56399">
    <property type="entry name" value="ADP-ribosylation"/>
    <property type="match status" value="1"/>
</dbReference>
<sequence length="587" mass="66649">MVEPEYLEKFSDQLLALVDALGTAIIADISKRLVKTGEVTETSRRQAEILQGAGLLYKDVLKRVSQVSGYMNTEVERVFEEAGVRNLKNEAVIYKAAGEKEIKLHQSETMQKILAANLRKTKEEINNLTLTTAVKTQSAYITACNKAMMKVQTGAFSYDKAIADAIKEAAVQGTEVLYPSGHVDKLDVAVRRAVLTGVNQSAAEMNLQYVKESGCDHVETTAHSGARPTHAVWQGKVFCVSGKDSRYPPFYESTGYGTGAGLCGWNCRHNFHAFFPGISAPAYSQEMLDDYSARKYEYNGKKYTEYELSQMQRSQERKIRATKRKLTGYDAGIKNTDSNTLKAELTNRFESESAELKKQEKSLKKFCRQTGRRYESARTQVHAVLDSEGNIVGFNKSVAQKAVWASKRHTSKMQMAKQLDKLSDEERLAVQRYTGFAAHRVKRALYSGKSQMIEKEREYMKVLDSALDKGVTEHKMIVHRDTIPEFLNAFPKGFEYSDKNMRMLKGKILTNVGYTSTSFRDLQYRGRNVHLEIEVPKGYRGCLYIESLATKKYKYQQEVLFKRGFRYIIKDIKKENGRYYMKAEAIL</sequence>
<dbReference type="GO" id="GO:0005576">
    <property type="term" value="C:extracellular region"/>
    <property type="evidence" value="ECO:0007669"/>
    <property type="project" value="InterPro"/>
</dbReference>
<dbReference type="Pfam" id="PF06152">
    <property type="entry name" value="Phage_min_cap2"/>
    <property type="match status" value="1"/>
</dbReference>
<dbReference type="Proteomes" id="UP000283497">
    <property type="component" value="Unassembled WGS sequence"/>
</dbReference>
<comment type="caution">
    <text evidence="2">The sequence shown here is derived from an EMBL/GenBank/DDBJ whole genome shotgun (WGS) entry which is preliminary data.</text>
</comment>
<dbReference type="RefSeq" id="WP_118314867.1">
    <property type="nucleotide sequence ID" value="NZ_QRNJ01000047.1"/>
</dbReference>
<evidence type="ECO:0000313" key="2">
    <source>
        <dbReference type="EMBL" id="RHK37084.1"/>
    </source>
</evidence>
<dbReference type="InterPro" id="IPR009319">
    <property type="entry name" value="Phage_A118_VSP1"/>
</dbReference>
<reference evidence="2 3" key="1">
    <citation type="submission" date="2018-08" db="EMBL/GenBank/DDBJ databases">
        <title>A genome reference for cultivated species of the human gut microbiota.</title>
        <authorList>
            <person name="Zou Y."/>
            <person name="Xue W."/>
            <person name="Luo G."/>
        </authorList>
    </citation>
    <scope>NUCLEOTIDE SEQUENCE [LARGE SCALE GENOMIC DNA]</scope>
    <source>
        <strain evidence="2 3">AF45-14BH</strain>
    </source>
</reference>
<dbReference type="PROSITE" id="PS51996">
    <property type="entry name" value="TR_MART"/>
    <property type="match status" value="1"/>
</dbReference>
<organism evidence="2 3">
    <name type="scientific">Anaerobutyricum hallii</name>
    <dbReference type="NCBI Taxonomy" id="39488"/>
    <lineage>
        <taxon>Bacteria</taxon>
        <taxon>Bacillati</taxon>
        <taxon>Bacillota</taxon>
        <taxon>Clostridia</taxon>
        <taxon>Lachnospirales</taxon>
        <taxon>Lachnospiraceae</taxon>
        <taxon>Anaerobutyricum</taxon>
    </lineage>
</organism>
<dbReference type="EMBL" id="QRNJ01000047">
    <property type="protein sequence ID" value="RHK37084.1"/>
    <property type="molecule type" value="Genomic_DNA"/>
</dbReference>
<name>A0A415G5B4_9FIRM</name>
<dbReference type="Pfam" id="PF03496">
    <property type="entry name" value="ADPrib_exo_Tox"/>
    <property type="match status" value="1"/>
</dbReference>
<dbReference type="AlphaFoldDB" id="A0A415G5B4"/>
<dbReference type="GO" id="GO:0005198">
    <property type="term" value="F:structural molecule activity"/>
    <property type="evidence" value="ECO:0007669"/>
    <property type="project" value="InterPro"/>
</dbReference>
<proteinExistence type="predicted"/>
<feature type="domain" description="ADP ribosyltransferase" evidence="1">
    <location>
        <begin position="416"/>
        <end position="584"/>
    </location>
</feature>
<evidence type="ECO:0000259" key="1">
    <source>
        <dbReference type="Pfam" id="PF03496"/>
    </source>
</evidence>
<dbReference type="Gene3D" id="3.90.176.10">
    <property type="entry name" value="Toxin ADP-ribosyltransferase, Chain A, domain 1"/>
    <property type="match status" value="1"/>
</dbReference>
<gene>
    <name evidence="2" type="ORF">DW068_11625</name>
</gene>
<evidence type="ECO:0000313" key="3">
    <source>
        <dbReference type="Proteomes" id="UP000283497"/>
    </source>
</evidence>
<protein>
    <submittedName>
        <fullName evidence="2">Capsid protein</fullName>
    </submittedName>
</protein>
<accession>A0A415G5B4</accession>
<dbReference type="InterPro" id="IPR003540">
    <property type="entry name" value="ADP-ribosyltransferase"/>
</dbReference>